<evidence type="ECO:0000313" key="2">
    <source>
        <dbReference type="EMBL" id="KAK2953450.1"/>
    </source>
</evidence>
<evidence type="ECO:0008006" key="4">
    <source>
        <dbReference type="Google" id="ProtNLM"/>
    </source>
</evidence>
<gene>
    <name evidence="2" type="ORF">BLNAU_11584</name>
</gene>
<dbReference type="InterPro" id="IPR011989">
    <property type="entry name" value="ARM-like"/>
</dbReference>
<accession>A0ABQ9XPL6</accession>
<name>A0ABQ9XPL6_9EUKA</name>
<proteinExistence type="predicted"/>
<dbReference type="Gene3D" id="1.25.10.10">
    <property type="entry name" value="Leucine-rich Repeat Variant"/>
    <property type="match status" value="2"/>
</dbReference>
<feature type="compositionally biased region" description="Polar residues" evidence="1">
    <location>
        <begin position="494"/>
        <end position="508"/>
    </location>
</feature>
<reference evidence="2 3" key="1">
    <citation type="journal article" date="2022" name="bioRxiv">
        <title>Genomics of Preaxostyla Flagellates Illuminates Evolutionary Transitions and the Path Towards Mitochondrial Loss.</title>
        <authorList>
            <person name="Novak L.V.F."/>
            <person name="Treitli S.C."/>
            <person name="Pyrih J."/>
            <person name="Halakuc P."/>
            <person name="Pipaliya S.V."/>
            <person name="Vacek V."/>
            <person name="Brzon O."/>
            <person name="Soukal P."/>
            <person name="Eme L."/>
            <person name="Dacks J.B."/>
            <person name="Karnkowska A."/>
            <person name="Elias M."/>
            <person name="Hampl V."/>
        </authorList>
    </citation>
    <scope>NUCLEOTIDE SEQUENCE [LARGE SCALE GENOMIC DNA]</scope>
    <source>
        <strain evidence="2">NAU3</strain>
        <tissue evidence="2">Gut</tissue>
    </source>
</reference>
<feature type="compositionally biased region" description="Polar residues" evidence="1">
    <location>
        <begin position="429"/>
        <end position="446"/>
    </location>
</feature>
<comment type="caution">
    <text evidence="2">The sequence shown here is derived from an EMBL/GenBank/DDBJ whole genome shotgun (WGS) entry which is preliminary data.</text>
</comment>
<evidence type="ECO:0000313" key="3">
    <source>
        <dbReference type="Proteomes" id="UP001281761"/>
    </source>
</evidence>
<feature type="region of interest" description="Disordered" evidence="1">
    <location>
        <begin position="400"/>
        <end position="468"/>
    </location>
</feature>
<feature type="region of interest" description="Disordered" evidence="1">
    <location>
        <begin position="50"/>
        <end position="69"/>
    </location>
</feature>
<dbReference type="InterPro" id="IPR016024">
    <property type="entry name" value="ARM-type_fold"/>
</dbReference>
<feature type="region of interest" description="Disordered" evidence="1">
    <location>
        <begin position="19"/>
        <end position="45"/>
    </location>
</feature>
<organism evidence="2 3">
    <name type="scientific">Blattamonas nauphoetae</name>
    <dbReference type="NCBI Taxonomy" id="2049346"/>
    <lineage>
        <taxon>Eukaryota</taxon>
        <taxon>Metamonada</taxon>
        <taxon>Preaxostyla</taxon>
        <taxon>Oxymonadida</taxon>
        <taxon>Blattamonas</taxon>
    </lineage>
</organism>
<keyword evidence="3" id="KW-1185">Reference proteome</keyword>
<protein>
    <recommendedName>
        <fullName evidence="4">TOG domain-containing protein</fullName>
    </recommendedName>
</protein>
<dbReference type="Proteomes" id="UP001281761">
    <property type="component" value="Unassembled WGS sequence"/>
</dbReference>
<dbReference type="PANTHER" id="PTHR21567">
    <property type="entry name" value="CLASP"/>
    <property type="match status" value="1"/>
</dbReference>
<dbReference type="SUPFAM" id="SSF48371">
    <property type="entry name" value="ARM repeat"/>
    <property type="match status" value="1"/>
</dbReference>
<evidence type="ECO:0000256" key="1">
    <source>
        <dbReference type="SAM" id="MobiDB-lite"/>
    </source>
</evidence>
<feature type="compositionally biased region" description="Basic and acidic residues" evidence="1">
    <location>
        <begin position="448"/>
        <end position="458"/>
    </location>
</feature>
<dbReference type="EMBL" id="JARBJD010000091">
    <property type="protein sequence ID" value="KAK2953450.1"/>
    <property type="molecule type" value="Genomic_DNA"/>
</dbReference>
<feature type="region of interest" description="Disordered" evidence="1">
    <location>
        <begin position="494"/>
        <end position="536"/>
    </location>
</feature>
<sequence>MMSGEIDATPAPTILASVRARTQMTESERGGPETSPLLRRNLKSRRMIVKTPAHTDTEQSESLDDTSPFPSRPTPILYFPIDPNVSFVTVMLSQSPDAEIRNALKQTESKQWTDQNDGIVKLINIARQFPGDLRNHLHPLMISLCNLIANLRSSLSRNALAATAEIFLIFGRLLEAEVDLVLRCVMKKVLDSKDFITTGVDSVLGAIYHRSYPHPHAPELTTHSPTSFAKIVLKLLPFQSSKAVPVKLRCYRFIAYSLAQFPLFVDSPPPTPKFSKASSSPAFGRSPVLSTNLSTDLFAWRDFGSILTIIWKGVSDASGECREEARCGLCELLRRTQGVQDNVHQPGREPVSTWAKRYITKTEDAQQFVKISKEVLQNMSSYSTYYNSFSQHELESSEPAFPISFTPSSTRDSSRSDPKTPRSLRMRTRLQSGDTQNSTPTPTTPVISREKPQKRDDMNSLSRPLSIENEMMMQTPIMRRQSTGEQEYPIITQHPYSTPTSPINTPQKPISRLTYSRRSKKSVSSSGDGRGGLDPVRRSSISVVEVSRSLAQSVDNMMIDLRSFEMLQQLEGLGTLENLLNTIPIPTICYAAYLLANPTETSTLSRPHAHASSDTIQVPRNIALGCGSLLDALIPLLEDESIDIQARAISVLGSTFPVLRSAMEDSLPIILKHLANARNGKSITVRNAANETIKHMVTTENWVNKDSLDAALKAAGISDLDEEEDF</sequence>